<dbReference type="Gene3D" id="3.40.50.720">
    <property type="entry name" value="NAD(P)-binding Rossmann-like Domain"/>
    <property type="match status" value="1"/>
</dbReference>
<evidence type="ECO:0000313" key="3">
    <source>
        <dbReference type="EMBL" id="QHC64543.1"/>
    </source>
</evidence>
<dbReference type="RefSeq" id="WP_159423893.1">
    <property type="nucleotide sequence ID" value="NZ_CP047180.1"/>
</dbReference>
<accession>A0ABX6H4C4</accession>
<dbReference type="PANTHER" id="PTHR48079">
    <property type="entry name" value="PROTEIN YEEZ"/>
    <property type="match status" value="1"/>
</dbReference>
<dbReference type="InterPro" id="IPR036291">
    <property type="entry name" value="NAD(P)-bd_dom_sf"/>
</dbReference>
<protein>
    <submittedName>
        <fullName evidence="3">Reductase</fullName>
    </submittedName>
</protein>
<dbReference type="Proteomes" id="UP000464597">
    <property type="component" value="Chromosome"/>
</dbReference>
<dbReference type="PANTHER" id="PTHR48079:SF6">
    <property type="entry name" value="NAD(P)-BINDING DOMAIN-CONTAINING PROTEIN-RELATED"/>
    <property type="match status" value="1"/>
</dbReference>
<proteinExistence type="predicted"/>
<feature type="region of interest" description="Disordered" evidence="1">
    <location>
        <begin position="295"/>
        <end position="320"/>
    </location>
</feature>
<dbReference type="InterPro" id="IPR051783">
    <property type="entry name" value="NAD(P)-dependent_oxidoreduct"/>
</dbReference>
<organism evidence="3 4">
    <name type="scientific">Rathayibacter festucae</name>
    <dbReference type="NCBI Taxonomy" id="110937"/>
    <lineage>
        <taxon>Bacteria</taxon>
        <taxon>Bacillati</taxon>
        <taxon>Actinomycetota</taxon>
        <taxon>Actinomycetes</taxon>
        <taxon>Micrococcales</taxon>
        <taxon>Microbacteriaceae</taxon>
        <taxon>Rathayibacter</taxon>
    </lineage>
</organism>
<gene>
    <name evidence="3" type="ORF">GSU69_18875</name>
</gene>
<feature type="domain" description="NAD-dependent epimerase/dehydratase" evidence="2">
    <location>
        <begin position="4"/>
        <end position="71"/>
    </location>
</feature>
<feature type="domain" description="NAD-dependent epimerase/dehydratase" evidence="2">
    <location>
        <begin position="91"/>
        <end position="200"/>
    </location>
</feature>
<dbReference type="InterPro" id="IPR001509">
    <property type="entry name" value="Epimerase_deHydtase"/>
</dbReference>
<evidence type="ECO:0000259" key="2">
    <source>
        <dbReference type="Pfam" id="PF01370"/>
    </source>
</evidence>
<sequence length="320" mass="34041">MRRVLILGGSGWLGRRLAERAIAAGDEVTCVARGEAGAVPGGARHLRVDRRDSDAYDGLRGEWDEVVELAHAPELVGPALGRLAQAAAHWTLVSSVSVYADVERIDADESAALVEPVDPEQYADAKVLAEHAAADVLGGRLLIARPGLIAGPGDPSDRLGYWPARFARGGTVLAPETDGRFAQAIHVDDLADWLHAAGSAGVTGAVDAVGPAVPLGELLATAAELAAFRGDVVRADDETLLAHEVGYWAGPRSLPLWLPAEAIGFSRRSTASYFRAGGRHRPPRETLRRVLDDERARGLDRPRRSGLEPRDERAVLGALR</sequence>
<evidence type="ECO:0000313" key="4">
    <source>
        <dbReference type="Proteomes" id="UP000464597"/>
    </source>
</evidence>
<feature type="compositionally biased region" description="Basic and acidic residues" evidence="1">
    <location>
        <begin position="295"/>
        <end position="314"/>
    </location>
</feature>
<keyword evidence="4" id="KW-1185">Reference proteome</keyword>
<dbReference type="SUPFAM" id="SSF51735">
    <property type="entry name" value="NAD(P)-binding Rossmann-fold domains"/>
    <property type="match status" value="1"/>
</dbReference>
<dbReference type="Pfam" id="PF01370">
    <property type="entry name" value="Epimerase"/>
    <property type="match status" value="2"/>
</dbReference>
<reference evidence="4" key="1">
    <citation type="submission" date="2019-12" db="EMBL/GenBank/DDBJ databases">
        <title>Complete and draft genome sequences of new strains and members of some known species of the genus Rathayibacter isolated from plants.</title>
        <authorList>
            <person name="Tarlachkov S.V."/>
            <person name="Starodumova I.P."/>
            <person name="Dorofeeva L.V."/>
            <person name="Prisyazhnaya N.V."/>
            <person name="Leyn S."/>
            <person name="Zlamal J."/>
            <person name="Elan M."/>
            <person name="Osterman A.L."/>
            <person name="Nadler S."/>
            <person name="Subbotin S.A."/>
            <person name="Evtushenko L.I."/>
        </authorList>
    </citation>
    <scope>NUCLEOTIDE SEQUENCE [LARGE SCALE GENOMIC DNA]</scope>
    <source>
        <strain evidence="4">VKM Ac-2802</strain>
    </source>
</reference>
<dbReference type="EMBL" id="CP047180">
    <property type="protein sequence ID" value="QHC64543.1"/>
    <property type="molecule type" value="Genomic_DNA"/>
</dbReference>
<evidence type="ECO:0000256" key="1">
    <source>
        <dbReference type="SAM" id="MobiDB-lite"/>
    </source>
</evidence>
<name>A0ABX6H4C4_9MICO</name>